<protein>
    <submittedName>
        <fullName evidence="6 7">Thermosome</fullName>
    </submittedName>
</protein>
<comment type="similarity">
    <text evidence="1 5">Belongs to the TCP-1 chaperonin family.</text>
</comment>
<accession>E6N3R2</accession>
<dbReference type="InterPro" id="IPR017998">
    <property type="entry name" value="Chaperone_TCP-1"/>
</dbReference>
<dbReference type="SUPFAM" id="SSF54849">
    <property type="entry name" value="GroEL-intermediate domain like"/>
    <property type="match status" value="1"/>
</dbReference>
<dbReference type="SUPFAM" id="SSF52029">
    <property type="entry name" value="GroEL apical domain-like"/>
    <property type="match status" value="1"/>
</dbReference>
<reference evidence="6 8" key="1">
    <citation type="journal article" date="2005" name="Environ. Microbiol.">
        <title>Genetic and functional properties of uncultivated thermophilic crenarchaeotes from a subsurface gold mine as revealed by analysis of genome fragments.</title>
        <authorList>
            <person name="Nunoura T."/>
            <person name="Hirayama H."/>
            <person name="Takami H."/>
            <person name="Oida H."/>
            <person name="Nishi S."/>
            <person name="Shimamura S."/>
            <person name="Suzuki Y."/>
            <person name="Inagaki F."/>
            <person name="Takai K."/>
            <person name="Nealson K.H."/>
            <person name="Horikoshi K."/>
        </authorList>
    </citation>
    <scope>NUCLEOTIDE SEQUENCE [LARGE SCALE GENOMIC DNA]</scope>
</reference>
<dbReference type="SUPFAM" id="SSF48592">
    <property type="entry name" value="GroEL equatorial domain-like"/>
    <property type="match status" value="1"/>
</dbReference>
<evidence type="ECO:0000313" key="8">
    <source>
        <dbReference type="Proteomes" id="UP000008120"/>
    </source>
</evidence>
<evidence type="ECO:0000256" key="2">
    <source>
        <dbReference type="ARBA" id="ARBA00022741"/>
    </source>
</evidence>
<dbReference type="InterPro" id="IPR027410">
    <property type="entry name" value="TCP-1-like_intermed_sf"/>
</dbReference>
<proteinExistence type="inferred from homology"/>
<dbReference type="Gene3D" id="1.10.560.10">
    <property type="entry name" value="GroEL-like equatorial domain"/>
    <property type="match status" value="1"/>
</dbReference>
<dbReference type="GO" id="GO:0140662">
    <property type="term" value="F:ATP-dependent protein folding chaperone"/>
    <property type="evidence" value="ECO:0007669"/>
    <property type="project" value="InterPro"/>
</dbReference>
<dbReference type="Gene3D" id="3.30.260.10">
    <property type="entry name" value="TCP-1-like chaperonin intermediate domain"/>
    <property type="match status" value="1"/>
</dbReference>
<evidence type="ECO:0000313" key="6">
    <source>
        <dbReference type="EMBL" id="BAJ46968.1"/>
    </source>
</evidence>
<evidence type="ECO:0000256" key="5">
    <source>
        <dbReference type="RuleBase" id="RU004187"/>
    </source>
</evidence>
<dbReference type="InterPro" id="IPR027409">
    <property type="entry name" value="GroEL-like_apical_dom_sf"/>
</dbReference>
<dbReference type="AlphaFoldDB" id="E6N3R2"/>
<dbReference type="PRINTS" id="PR00304">
    <property type="entry name" value="TCOMPLEXTCP1"/>
</dbReference>
<keyword evidence="3 5" id="KW-0067">ATP-binding</keyword>
<dbReference type="Gene3D" id="3.50.7.10">
    <property type="entry name" value="GroEL"/>
    <property type="match status" value="1"/>
</dbReference>
<reference evidence="6 8" key="2">
    <citation type="journal article" date="2011" name="Nucleic Acids Res.">
        <title>Insights into the evolution of Archaea and eukaryotic protein modifier systems revealed by the genome of a novel archaeal group.</title>
        <authorList>
            <person name="Nunoura T."/>
            <person name="Takaki Y."/>
            <person name="Kakuta J."/>
            <person name="Nishi S."/>
            <person name="Sugahara J."/>
            <person name="Kazama H."/>
            <person name="Chee G."/>
            <person name="Hattori M."/>
            <person name="Kanai A."/>
            <person name="Atomi H."/>
            <person name="Takai K."/>
            <person name="Takami H."/>
        </authorList>
    </citation>
    <scope>NUCLEOTIDE SEQUENCE [LARGE SCALE GENOMIC DNA]</scope>
</reference>
<dbReference type="KEGG" id="csu:CSUB_C0672"/>
<organism evidence="6 8">
    <name type="scientific">Caldiarchaeum subterraneum</name>
    <dbReference type="NCBI Taxonomy" id="311458"/>
    <lineage>
        <taxon>Archaea</taxon>
        <taxon>Nitrososphaerota</taxon>
        <taxon>Candidatus Caldarchaeales</taxon>
        <taxon>Candidatus Caldarchaeaceae</taxon>
        <taxon>Candidatus Caldarchaeum</taxon>
    </lineage>
</organism>
<dbReference type="EMBL" id="BA000048">
    <property type="protein sequence ID" value="BAJ50531.1"/>
    <property type="molecule type" value="Genomic_DNA"/>
</dbReference>
<evidence type="ECO:0000256" key="3">
    <source>
        <dbReference type="ARBA" id="ARBA00022840"/>
    </source>
</evidence>
<dbReference type="PANTHER" id="PTHR11353">
    <property type="entry name" value="CHAPERONIN"/>
    <property type="match status" value="1"/>
</dbReference>
<keyword evidence="4 5" id="KW-0143">Chaperone</keyword>
<dbReference type="GO" id="GO:0005524">
    <property type="term" value="F:ATP binding"/>
    <property type="evidence" value="ECO:0007669"/>
    <property type="project" value="UniProtKB-KW"/>
</dbReference>
<evidence type="ECO:0000313" key="7">
    <source>
        <dbReference type="EMBL" id="BAJ50531.1"/>
    </source>
</evidence>
<dbReference type="BioCyc" id="CCAL311458:G131R-684-MONOMER"/>
<dbReference type="Proteomes" id="UP000008120">
    <property type="component" value="Chromosome"/>
</dbReference>
<dbReference type="InterPro" id="IPR002423">
    <property type="entry name" value="Cpn60/GroEL/TCP-1"/>
</dbReference>
<dbReference type="Pfam" id="PF00118">
    <property type="entry name" value="Cpn60_TCP1"/>
    <property type="match status" value="1"/>
</dbReference>
<sequence>MRITTGYEVLKENITAAKLVADLFSSSFGPAGMAKLLLMDNGDFKVTRDAEIISSEVAFVHPVAKLLMEAGTTCRKEGGDGFITTVVLAALLVERGWRLANNGIHPALTATGYQLALKEALKIIDIESSHIDFHDYSTLKKIAKNHLATKLPLSWAEHLAPIVVSALIGVSESVNGYTKFDLDMIKVDGRRGASVEDSELVDGVILHKKGVDRLMPKTITDAKIAFIQEKLGIKRPDMFTKVVLSTPNKIKDFYSERLSYLRDFLDPLLRIGVNVVLCGGDIAEELRRPLANCGILAVRNVALEDMKRLRMAVGGELVMRPWDLNSQSLGYCGRIDQRIVAAHDEWLFFKNCRNPHFKSILVRGTGDFVVDEVKRAIINCLKLLQSLLKNGAVVAGGGFIEYKIAHMLRKLALSYPSKIQQTVQVFADALEELPLWLVRNTGGDPANVKGKLRSGIAANMLCSIDGYTGEVIKSSITEPAIVKIQCLKSATETAVTILRIDHVFQQPPKPQEKKSPIPLPVRMVRGWK</sequence>
<name>E6N3R2_CALS0</name>
<reference evidence="6" key="3">
    <citation type="journal article" date="2012" name="PLoS ONE">
        <title>A Deeply Branching Thermophilic Bacterium with an Ancient Acetyl-CoA Pathway Dominates a Subsurface Ecosystem.</title>
        <authorList>
            <person name="Takami H."/>
            <person name="Noguchi H."/>
            <person name="Takaki Y."/>
            <person name="Uchiyama I."/>
            <person name="Toyoda A."/>
            <person name="Nishi S."/>
            <person name="Chee G.-J."/>
            <person name="Arai W."/>
            <person name="Nunoura T."/>
            <person name="Itoh T."/>
            <person name="Hattori M."/>
            <person name="Takai K."/>
        </authorList>
    </citation>
    <scope>NUCLEOTIDE SEQUENCE</scope>
</reference>
<evidence type="ECO:0000256" key="1">
    <source>
        <dbReference type="ARBA" id="ARBA00008020"/>
    </source>
</evidence>
<dbReference type="EMBL" id="AP011751">
    <property type="protein sequence ID" value="BAJ46968.1"/>
    <property type="molecule type" value="Genomic_DNA"/>
</dbReference>
<keyword evidence="2 5" id="KW-0547">Nucleotide-binding</keyword>
<dbReference type="STRING" id="311458.CSUB_C0672"/>
<dbReference type="InterPro" id="IPR027413">
    <property type="entry name" value="GROEL-like_equatorial_sf"/>
</dbReference>
<gene>
    <name evidence="7" type="ORF">CSUB_C0672</name>
    <name evidence="6" type="ORF">HGMM_F40C01C09</name>
</gene>
<evidence type="ECO:0000256" key="4">
    <source>
        <dbReference type="ARBA" id="ARBA00023186"/>
    </source>
</evidence>